<dbReference type="EMBL" id="CP018171">
    <property type="protein sequence ID" value="APH74138.1"/>
    <property type="molecule type" value="Genomic_DNA"/>
</dbReference>
<sequence length="96" mass="11460">MQYNYTPILRKWLAVVEPLEDFSDIFTIEVSLERTKMMIDYNNATLSLIGDNNPEWTRDLQDDIQFLTALQPRLEEWLRLRNIPPFTRRSLHHASP</sequence>
<dbReference type="Proteomes" id="UP000182840">
    <property type="component" value="Chromosome"/>
</dbReference>
<evidence type="ECO:0000313" key="1">
    <source>
        <dbReference type="EMBL" id="APH74138.1"/>
    </source>
</evidence>
<name>A0A1L3SXL7_9HYPH</name>
<dbReference type="RefSeq" id="WP_072607600.1">
    <property type="nucleotide sequence ID" value="NZ_CP018171.1"/>
</dbReference>
<accession>A0A1L3SXL7</accession>
<evidence type="ECO:0000313" key="2">
    <source>
        <dbReference type="Proteomes" id="UP000182840"/>
    </source>
</evidence>
<dbReference type="AlphaFoldDB" id="A0A1L3SXL7"/>
<proteinExistence type="predicted"/>
<reference evidence="2" key="1">
    <citation type="submission" date="2016-11" db="EMBL/GenBank/DDBJ databases">
        <title>Mesorhizobium oceanicum sp. nov., isolated from deep seawater in South China Sea.</title>
        <authorList>
            <person name="Fu G.-Y."/>
        </authorList>
    </citation>
    <scope>NUCLEOTIDE SEQUENCE [LARGE SCALE GENOMIC DNA]</scope>
    <source>
        <strain evidence="2">B7</strain>
    </source>
</reference>
<dbReference type="KEGG" id="meso:BSQ44_24275"/>
<keyword evidence="2" id="KW-1185">Reference proteome</keyword>
<gene>
    <name evidence="1" type="ORF">BSQ44_24275</name>
</gene>
<dbReference type="STRING" id="1670800.BSQ44_24275"/>
<protein>
    <submittedName>
        <fullName evidence="1">Uncharacterized protein</fullName>
    </submittedName>
</protein>
<organism evidence="1 2">
    <name type="scientific">Aquibium oceanicum</name>
    <dbReference type="NCBI Taxonomy" id="1670800"/>
    <lineage>
        <taxon>Bacteria</taxon>
        <taxon>Pseudomonadati</taxon>
        <taxon>Pseudomonadota</taxon>
        <taxon>Alphaproteobacteria</taxon>
        <taxon>Hyphomicrobiales</taxon>
        <taxon>Phyllobacteriaceae</taxon>
        <taxon>Aquibium</taxon>
    </lineage>
</organism>